<dbReference type="Gene3D" id="2.40.360.20">
    <property type="match status" value="1"/>
</dbReference>
<evidence type="ECO:0000313" key="2">
    <source>
        <dbReference type="Proteomes" id="UP000288178"/>
    </source>
</evidence>
<comment type="caution">
    <text evidence="1">The sequence shown here is derived from an EMBL/GenBank/DDBJ whole genome shotgun (WGS) entry which is preliminary data.</text>
</comment>
<gene>
    <name evidence="1" type="ORF">ENE75_19485</name>
</gene>
<reference evidence="1 2" key="1">
    <citation type="submission" date="2019-01" db="EMBL/GenBank/DDBJ databases">
        <authorList>
            <person name="Chen W.-M."/>
        </authorList>
    </citation>
    <scope>NUCLEOTIDE SEQUENCE [LARGE SCALE GENOMIC DNA]</scope>
    <source>
        <strain evidence="1 2">ICH-3</strain>
    </source>
</reference>
<evidence type="ECO:0000313" key="1">
    <source>
        <dbReference type="EMBL" id="RVT49847.1"/>
    </source>
</evidence>
<proteinExistence type="predicted"/>
<dbReference type="EMBL" id="SACT01000007">
    <property type="protein sequence ID" value="RVT49847.1"/>
    <property type="molecule type" value="Genomic_DNA"/>
</dbReference>
<dbReference type="OrthoDB" id="9770643at2"/>
<dbReference type="Proteomes" id="UP000288178">
    <property type="component" value="Unassembled WGS sequence"/>
</dbReference>
<accession>A0A3S3SAQ5</accession>
<protein>
    <recommendedName>
        <fullName evidence="3">DUF3108 domain-containing protein</fullName>
    </recommendedName>
</protein>
<keyword evidence="2" id="KW-1185">Reference proteome</keyword>
<organism evidence="1 2">
    <name type="scientific">Rubrivivax albus</name>
    <dbReference type="NCBI Taxonomy" id="2499835"/>
    <lineage>
        <taxon>Bacteria</taxon>
        <taxon>Pseudomonadati</taxon>
        <taxon>Pseudomonadota</taxon>
        <taxon>Betaproteobacteria</taxon>
        <taxon>Burkholderiales</taxon>
        <taxon>Sphaerotilaceae</taxon>
        <taxon>Rubrivivax</taxon>
    </lineage>
</organism>
<sequence length="224" mass="25313">MCALLAGCGDPPPPASLFPLEPGRHWTFDVRTEWETLVIEHETRVLSTEGEAEVGGVTAWRRRSADGVEWFLRVDDSGVYRVAAKTDLDAEPRPDAQRRYVLKAPIAVGTSWQSTTAPYLLRRKADFPPEIRHTHPEVPMTYTIEALDDQVEVRAGRFERCVRVQGTAQLKLFADPVVGWRDLPLRTTEWYCHGPGLVKLVREEPANSNFLVGGVLTMELLQWH</sequence>
<evidence type="ECO:0008006" key="3">
    <source>
        <dbReference type="Google" id="ProtNLM"/>
    </source>
</evidence>
<dbReference type="AlphaFoldDB" id="A0A3S3SAQ5"/>
<name>A0A3S3SAQ5_9BURK</name>